<comment type="caution">
    <text evidence="1">The sequence shown here is derived from an EMBL/GenBank/DDBJ whole genome shotgun (WGS) entry which is preliminary data.</text>
</comment>
<protein>
    <submittedName>
        <fullName evidence="1">Uncharacterized protein</fullName>
    </submittedName>
</protein>
<organism evidence="1 2">
    <name type="scientific">Portunus trituberculatus</name>
    <name type="common">Swimming crab</name>
    <name type="synonym">Neptunus trituberculatus</name>
    <dbReference type="NCBI Taxonomy" id="210409"/>
    <lineage>
        <taxon>Eukaryota</taxon>
        <taxon>Metazoa</taxon>
        <taxon>Ecdysozoa</taxon>
        <taxon>Arthropoda</taxon>
        <taxon>Crustacea</taxon>
        <taxon>Multicrustacea</taxon>
        <taxon>Malacostraca</taxon>
        <taxon>Eumalacostraca</taxon>
        <taxon>Eucarida</taxon>
        <taxon>Decapoda</taxon>
        <taxon>Pleocyemata</taxon>
        <taxon>Brachyura</taxon>
        <taxon>Eubrachyura</taxon>
        <taxon>Portunoidea</taxon>
        <taxon>Portunidae</taxon>
        <taxon>Portuninae</taxon>
        <taxon>Portunus</taxon>
    </lineage>
</organism>
<dbReference type="AlphaFoldDB" id="A0A5B7FF74"/>
<gene>
    <name evidence="1" type="ORF">E2C01_037395</name>
</gene>
<accession>A0A5B7FF74</accession>
<sequence length="30" mass="3586">MPYYRTIGERGRENYPLIVQVSTRQRSEVS</sequence>
<evidence type="ECO:0000313" key="2">
    <source>
        <dbReference type="Proteomes" id="UP000324222"/>
    </source>
</evidence>
<keyword evidence="2" id="KW-1185">Reference proteome</keyword>
<reference evidence="1 2" key="1">
    <citation type="submission" date="2019-05" db="EMBL/GenBank/DDBJ databases">
        <title>Another draft genome of Portunus trituberculatus and its Hox gene families provides insights of decapod evolution.</title>
        <authorList>
            <person name="Jeong J.-H."/>
            <person name="Song I."/>
            <person name="Kim S."/>
            <person name="Choi T."/>
            <person name="Kim D."/>
            <person name="Ryu S."/>
            <person name="Kim W."/>
        </authorList>
    </citation>
    <scope>NUCLEOTIDE SEQUENCE [LARGE SCALE GENOMIC DNA]</scope>
    <source>
        <tissue evidence="1">Muscle</tissue>
    </source>
</reference>
<dbReference type="Proteomes" id="UP000324222">
    <property type="component" value="Unassembled WGS sequence"/>
</dbReference>
<evidence type="ECO:0000313" key="1">
    <source>
        <dbReference type="EMBL" id="MPC43743.1"/>
    </source>
</evidence>
<dbReference type="EMBL" id="VSRR010005969">
    <property type="protein sequence ID" value="MPC43743.1"/>
    <property type="molecule type" value="Genomic_DNA"/>
</dbReference>
<proteinExistence type="predicted"/>
<name>A0A5B7FF74_PORTR</name>